<sequence>MYKDKELLYDLILMNASESPVGRLSGVFLEGLPTWAFYLFGVLWLLLGIAFLGLTPFNNIKVKEYKQKQIEKYKKDQKIKHNITYEKAKLVLPLSQKLKLSYAPLLGIVFIVIGISWILGRTL</sequence>
<dbReference type="EMBL" id="CP102734">
    <property type="protein sequence ID" value="UVD81496.1"/>
    <property type="molecule type" value="Genomic_DNA"/>
</dbReference>
<name>A0ABY5R893_9MOLU</name>
<keyword evidence="3" id="KW-1185">Reference proteome</keyword>
<keyword evidence="1" id="KW-0472">Membrane</keyword>
<keyword evidence="1" id="KW-1133">Transmembrane helix</keyword>
<evidence type="ECO:0000313" key="3">
    <source>
        <dbReference type="Proteomes" id="UP001059252"/>
    </source>
</evidence>
<dbReference type="Proteomes" id="UP001059252">
    <property type="component" value="Chromosome"/>
</dbReference>
<evidence type="ECO:0000313" key="2">
    <source>
        <dbReference type="EMBL" id="UVD81496.1"/>
    </source>
</evidence>
<evidence type="ECO:0000256" key="1">
    <source>
        <dbReference type="SAM" id="Phobius"/>
    </source>
</evidence>
<organism evidence="2 3">
    <name type="scientific">Mycoplasma iguanae</name>
    <dbReference type="NCBI Taxonomy" id="292461"/>
    <lineage>
        <taxon>Bacteria</taxon>
        <taxon>Bacillati</taxon>
        <taxon>Mycoplasmatota</taxon>
        <taxon>Mollicutes</taxon>
        <taxon>Mycoplasmataceae</taxon>
        <taxon>Mycoplasma</taxon>
    </lineage>
</organism>
<feature type="transmembrane region" description="Helical" evidence="1">
    <location>
        <begin position="100"/>
        <end position="120"/>
    </location>
</feature>
<accession>A0ABY5R893</accession>
<evidence type="ECO:0008006" key="4">
    <source>
        <dbReference type="Google" id="ProtNLM"/>
    </source>
</evidence>
<keyword evidence="1" id="KW-0812">Transmembrane</keyword>
<gene>
    <name evidence="2" type="ORF">NV226_02045</name>
</gene>
<reference evidence="2" key="1">
    <citation type="submission" date="2022-08" db="EMBL/GenBank/DDBJ databases">
        <title>Complete genome of Mycoplasma iguanae type strain 2327.</title>
        <authorList>
            <person name="Spergser J."/>
        </authorList>
    </citation>
    <scope>NUCLEOTIDE SEQUENCE</scope>
    <source>
        <strain evidence="2">2327</strain>
    </source>
</reference>
<feature type="transmembrane region" description="Helical" evidence="1">
    <location>
        <begin position="35"/>
        <end position="57"/>
    </location>
</feature>
<protein>
    <recommendedName>
        <fullName evidence="4">DUF3899 domain-containing protein</fullName>
    </recommendedName>
</protein>
<dbReference type="RefSeq" id="WP_258210670.1">
    <property type="nucleotide sequence ID" value="NZ_CP102734.1"/>
</dbReference>
<proteinExistence type="predicted"/>